<evidence type="ECO:0000256" key="3">
    <source>
        <dbReference type="ARBA" id="ARBA00020218"/>
    </source>
</evidence>
<sequence>MRVVWSDDMLAYDFGHGHPMTSERLELTIRLAEQLGLLDGPDVELVDAPPASDDLLRTVHEAAYVAAVREASEHGTPDPQRGLGTSDDPVFPSMHEAAARVVTGTVDAALAVWEDRAEHAVNLTGGLHHAMPGAASGFCVYNDAAVAIRALLAAGATRVAYVDVDAHHGDGVQAVFWDDPRVLTISVHESGHALFPGTGFAREIGGADAMGSAVNVALPAGTDDTGWLRAIEAVVPAVVREFAPDVLVTQHGCDSHLMDPLTHLRVSVDGQRAAATLLHDLAHDVADGRWVALGGGGYAVLDVVPRSWAHLVGVATHRPVDPERDVPQAWRELVRDRYGRLGPARMTDGRPLRLRPWSSGYDPGDDVDRAIRATRAAVFPCWGLDPDLD</sequence>
<evidence type="ECO:0000256" key="2">
    <source>
        <dbReference type="ARBA" id="ARBA00005947"/>
    </source>
</evidence>
<protein>
    <recommendedName>
        <fullName evidence="3">Acetoin utilization protein AcuC</fullName>
    </recommendedName>
</protein>
<dbReference type="GO" id="GO:0045150">
    <property type="term" value="P:acetoin catabolic process"/>
    <property type="evidence" value="ECO:0007669"/>
    <property type="project" value="UniProtKB-UniPathway"/>
</dbReference>
<dbReference type="InterPro" id="IPR023801">
    <property type="entry name" value="His_deacetylse_dom"/>
</dbReference>
<feature type="domain" description="Histone deacetylase" evidence="5">
    <location>
        <begin position="18"/>
        <end position="313"/>
    </location>
</feature>
<accession>A0A402DU45</accession>
<dbReference type="PANTHER" id="PTHR10625">
    <property type="entry name" value="HISTONE DEACETYLASE HDAC1-RELATED"/>
    <property type="match status" value="1"/>
</dbReference>
<dbReference type="AlphaFoldDB" id="A0A402DU45"/>
<dbReference type="GO" id="GO:0004407">
    <property type="term" value="F:histone deacetylase activity"/>
    <property type="evidence" value="ECO:0007669"/>
    <property type="project" value="TreeGrafter"/>
</dbReference>
<dbReference type="SUPFAM" id="SSF52768">
    <property type="entry name" value="Arginase/deacetylase"/>
    <property type="match status" value="1"/>
</dbReference>
<comment type="similarity">
    <text evidence="2">Belongs to the histone deacetylase family.</text>
</comment>
<dbReference type="InterPro" id="IPR037138">
    <property type="entry name" value="His_deacetylse_dom_sf"/>
</dbReference>
<evidence type="ECO:0000256" key="1">
    <source>
        <dbReference type="ARBA" id="ARBA00005101"/>
    </source>
</evidence>
<name>A0A402DU45_9CELL</name>
<evidence type="ECO:0000256" key="4">
    <source>
        <dbReference type="ARBA" id="ARBA00022627"/>
    </source>
</evidence>
<gene>
    <name evidence="6" type="ORF">CBZ_27350</name>
</gene>
<dbReference type="InterPro" id="IPR000286">
    <property type="entry name" value="HDACs"/>
</dbReference>
<comment type="caution">
    <text evidence="6">The sequence shown here is derived from an EMBL/GenBank/DDBJ whole genome shotgun (WGS) entry which is preliminary data.</text>
</comment>
<keyword evidence="7" id="KW-1185">Reference proteome</keyword>
<comment type="pathway">
    <text evidence="1">Ketone degradation; acetoin degradation.</text>
</comment>
<organism evidence="6 7">
    <name type="scientific">Cellulomonas biazotea</name>
    <dbReference type="NCBI Taxonomy" id="1709"/>
    <lineage>
        <taxon>Bacteria</taxon>
        <taxon>Bacillati</taxon>
        <taxon>Actinomycetota</taxon>
        <taxon>Actinomycetes</taxon>
        <taxon>Micrococcales</taxon>
        <taxon>Cellulomonadaceae</taxon>
        <taxon>Cellulomonas</taxon>
    </lineage>
</organism>
<dbReference type="GO" id="GO:0040029">
    <property type="term" value="P:epigenetic regulation of gene expression"/>
    <property type="evidence" value="ECO:0007669"/>
    <property type="project" value="TreeGrafter"/>
</dbReference>
<dbReference type="Proteomes" id="UP000289954">
    <property type="component" value="Unassembled WGS sequence"/>
</dbReference>
<dbReference type="EMBL" id="BIMR01000238">
    <property type="protein sequence ID" value="GCE77679.1"/>
    <property type="molecule type" value="Genomic_DNA"/>
</dbReference>
<dbReference type="CDD" id="cd09994">
    <property type="entry name" value="HDAC_AcuC_like"/>
    <property type="match status" value="1"/>
</dbReference>
<keyword evidence="4" id="KW-0006">Acetoin catabolism</keyword>
<dbReference type="PANTHER" id="PTHR10625:SF10">
    <property type="entry name" value="HISTONE DEACETYLASE HDAC1"/>
    <property type="match status" value="1"/>
</dbReference>
<dbReference type="InterPro" id="IPR023696">
    <property type="entry name" value="Ureohydrolase_dom_sf"/>
</dbReference>
<dbReference type="UniPathway" id="UPA00040"/>
<dbReference type="PRINTS" id="PR01270">
    <property type="entry name" value="HDASUPER"/>
</dbReference>
<dbReference type="Gene3D" id="3.40.800.20">
    <property type="entry name" value="Histone deacetylase domain"/>
    <property type="match status" value="1"/>
</dbReference>
<dbReference type="Pfam" id="PF00850">
    <property type="entry name" value="Hist_deacetyl"/>
    <property type="match status" value="1"/>
</dbReference>
<reference evidence="6 7" key="1">
    <citation type="submission" date="2019-01" db="EMBL/GenBank/DDBJ databases">
        <title>Draft genome sequence of Cellulomonas takizawaensis strain TKZ-21.</title>
        <authorList>
            <person name="Yamamura H."/>
            <person name="Hayashi T."/>
            <person name="Hamada M."/>
            <person name="Serisawa Y."/>
            <person name="Matsuyama K."/>
            <person name="Nakagawa Y."/>
            <person name="Otoguro M."/>
            <person name="Yanagida F."/>
            <person name="Hayakawa M."/>
        </authorList>
    </citation>
    <scope>NUCLEOTIDE SEQUENCE [LARGE SCALE GENOMIC DNA]</scope>
    <source>
        <strain evidence="6 7">NBRC12680</strain>
    </source>
</reference>
<evidence type="ECO:0000313" key="6">
    <source>
        <dbReference type="EMBL" id="GCE77679.1"/>
    </source>
</evidence>
<proteinExistence type="inferred from homology"/>
<evidence type="ECO:0000313" key="7">
    <source>
        <dbReference type="Proteomes" id="UP000289954"/>
    </source>
</evidence>
<evidence type="ECO:0000259" key="5">
    <source>
        <dbReference type="Pfam" id="PF00850"/>
    </source>
</evidence>
<dbReference type="InterPro" id="IPR003085">
    <property type="entry name" value="AcuC"/>
</dbReference>